<accession>A0A8S1QH24</accession>
<name>A0A8S1QH24_9CILI</name>
<dbReference type="OrthoDB" id="295027at2759"/>
<gene>
    <name evidence="1" type="ORF">PSON_ATCC_30995.1.T1060038</name>
</gene>
<organism evidence="1 2">
    <name type="scientific">Paramecium sonneborni</name>
    <dbReference type="NCBI Taxonomy" id="65129"/>
    <lineage>
        <taxon>Eukaryota</taxon>
        <taxon>Sar</taxon>
        <taxon>Alveolata</taxon>
        <taxon>Ciliophora</taxon>
        <taxon>Intramacronucleata</taxon>
        <taxon>Oligohymenophorea</taxon>
        <taxon>Peniculida</taxon>
        <taxon>Parameciidae</taxon>
        <taxon>Paramecium</taxon>
    </lineage>
</organism>
<dbReference type="EMBL" id="CAJJDN010000106">
    <property type="protein sequence ID" value="CAD8114494.1"/>
    <property type="molecule type" value="Genomic_DNA"/>
</dbReference>
<reference evidence="1" key="1">
    <citation type="submission" date="2021-01" db="EMBL/GenBank/DDBJ databases">
        <authorList>
            <consortium name="Genoscope - CEA"/>
            <person name="William W."/>
        </authorList>
    </citation>
    <scope>NUCLEOTIDE SEQUENCE</scope>
</reference>
<dbReference type="Proteomes" id="UP000692954">
    <property type="component" value="Unassembled WGS sequence"/>
</dbReference>
<proteinExistence type="predicted"/>
<sequence>MEKQQENGQQSLMSLWSKRTSIETNQNEAPSVEYETSTQNILKYHFVIGMLKPGQKRIGLIAINKNKLSIAGILGIKKFKK</sequence>
<keyword evidence="2" id="KW-1185">Reference proteome</keyword>
<comment type="caution">
    <text evidence="1">The sequence shown here is derived from an EMBL/GenBank/DDBJ whole genome shotgun (WGS) entry which is preliminary data.</text>
</comment>
<evidence type="ECO:0000313" key="2">
    <source>
        <dbReference type="Proteomes" id="UP000692954"/>
    </source>
</evidence>
<evidence type="ECO:0000313" key="1">
    <source>
        <dbReference type="EMBL" id="CAD8114494.1"/>
    </source>
</evidence>
<protein>
    <submittedName>
        <fullName evidence="1">Uncharacterized protein</fullName>
    </submittedName>
</protein>
<dbReference type="AlphaFoldDB" id="A0A8S1QH24"/>